<feature type="compositionally biased region" description="Low complexity" evidence="1">
    <location>
        <begin position="46"/>
        <end position="59"/>
    </location>
</feature>
<feature type="region of interest" description="Disordered" evidence="1">
    <location>
        <begin position="31"/>
        <end position="128"/>
    </location>
</feature>
<organism evidence="2 3">
    <name type="scientific">Dendrothele bispora (strain CBS 962.96)</name>
    <dbReference type="NCBI Taxonomy" id="1314807"/>
    <lineage>
        <taxon>Eukaryota</taxon>
        <taxon>Fungi</taxon>
        <taxon>Dikarya</taxon>
        <taxon>Basidiomycota</taxon>
        <taxon>Agaricomycotina</taxon>
        <taxon>Agaricomycetes</taxon>
        <taxon>Agaricomycetidae</taxon>
        <taxon>Agaricales</taxon>
        <taxon>Agaricales incertae sedis</taxon>
        <taxon>Dendrothele</taxon>
    </lineage>
</organism>
<keyword evidence="3" id="KW-1185">Reference proteome</keyword>
<evidence type="ECO:0000313" key="3">
    <source>
        <dbReference type="Proteomes" id="UP000297245"/>
    </source>
</evidence>
<evidence type="ECO:0000256" key="1">
    <source>
        <dbReference type="SAM" id="MobiDB-lite"/>
    </source>
</evidence>
<sequence length="306" mass="34916">MIYISLYGAYLYAQLRSYRYVPISHSCCMESVQRSDRVGSRRWRQTFRTSSSRSSSSKTGSHRSHTRTPKSHKDPKSRKDPESQKPHKAHKPEKSQKKPQKPYQPYESKLRQSPELRATQKPRTTRPLTVHMDYTATTGYLEVVTGCLEVVTGCAEEVTGCTEEVMGCTEERSRTTQKRSQAVKKVMACAEEVMACAEVMDCAEEVTDYTEVVMALDRTKVTGYTRTQVAQKSRVIQSPEVFLRDKHKSMRGHHRKIPALGEEKGRGETVFRTAATTVFDTVTKPKLRRQCKPLDTVVGEESERRK</sequence>
<proteinExistence type="predicted"/>
<dbReference type="AlphaFoldDB" id="A0A4S8L681"/>
<reference evidence="2 3" key="1">
    <citation type="journal article" date="2019" name="Nat. Ecol. Evol.">
        <title>Megaphylogeny resolves global patterns of mushroom evolution.</title>
        <authorList>
            <person name="Varga T."/>
            <person name="Krizsan K."/>
            <person name="Foldi C."/>
            <person name="Dima B."/>
            <person name="Sanchez-Garcia M."/>
            <person name="Sanchez-Ramirez S."/>
            <person name="Szollosi G.J."/>
            <person name="Szarkandi J.G."/>
            <person name="Papp V."/>
            <person name="Albert L."/>
            <person name="Andreopoulos W."/>
            <person name="Angelini C."/>
            <person name="Antonin V."/>
            <person name="Barry K.W."/>
            <person name="Bougher N.L."/>
            <person name="Buchanan P."/>
            <person name="Buyck B."/>
            <person name="Bense V."/>
            <person name="Catcheside P."/>
            <person name="Chovatia M."/>
            <person name="Cooper J."/>
            <person name="Damon W."/>
            <person name="Desjardin D."/>
            <person name="Finy P."/>
            <person name="Geml J."/>
            <person name="Haridas S."/>
            <person name="Hughes K."/>
            <person name="Justo A."/>
            <person name="Karasinski D."/>
            <person name="Kautmanova I."/>
            <person name="Kiss B."/>
            <person name="Kocsube S."/>
            <person name="Kotiranta H."/>
            <person name="LaButti K.M."/>
            <person name="Lechner B.E."/>
            <person name="Liimatainen K."/>
            <person name="Lipzen A."/>
            <person name="Lukacs Z."/>
            <person name="Mihaltcheva S."/>
            <person name="Morgado L.N."/>
            <person name="Niskanen T."/>
            <person name="Noordeloos M.E."/>
            <person name="Ohm R.A."/>
            <person name="Ortiz-Santana B."/>
            <person name="Ovrebo C."/>
            <person name="Racz N."/>
            <person name="Riley R."/>
            <person name="Savchenko A."/>
            <person name="Shiryaev A."/>
            <person name="Soop K."/>
            <person name="Spirin V."/>
            <person name="Szebenyi C."/>
            <person name="Tomsovsky M."/>
            <person name="Tulloss R.E."/>
            <person name="Uehling J."/>
            <person name="Grigoriev I.V."/>
            <person name="Vagvolgyi C."/>
            <person name="Papp T."/>
            <person name="Martin F.M."/>
            <person name="Miettinen O."/>
            <person name="Hibbett D.S."/>
            <person name="Nagy L.G."/>
        </authorList>
    </citation>
    <scope>NUCLEOTIDE SEQUENCE [LARGE SCALE GENOMIC DNA]</scope>
    <source>
        <strain evidence="2 3">CBS 962.96</strain>
    </source>
</reference>
<feature type="compositionally biased region" description="Basic and acidic residues" evidence="1">
    <location>
        <begin position="71"/>
        <end position="85"/>
    </location>
</feature>
<evidence type="ECO:0000313" key="2">
    <source>
        <dbReference type="EMBL" id="THU84127.1"/>
    </source>
</evidence>
<name>A0A4S8L681_DENBC</name>
<protein>
    <submittedName>
        <fullName evidence="2">Uncharacterized protein</fullName>
    </submittedName>
</protein>
<dbReference type="EMBL" id="ML179620">
    <property type="protein sequence ID" value="THU84127.1"/>
    <property type="molecule type" value="Genomic_DNA"/>
</dbReference>
<dbReference type="Proteomes" id="UP000297245">
    <property type="component" value="Unassembled WGS sequence"/>
</dbReference>
<gene>
    <name evidence="2" type="ORF">K435DRAFT_806957</name>
</gene>
<accession>A0A4S8L681</accession>
<feature type="compositionally biased region" description="Basic residues" evidence="1">
    <location>
        <begin position="60"/>
        <end position="70"/>
    </location>
</feature>